<dbReference type="Pfam" id="PF13181">
    <property type="entry name" value="TPR_8"/>
    <property type="match status" value="1"/>
</dbReference>
<dbReference type="InterPro" id="IPR019734">
    <property type="entry name" value="TPR_rpt"/>
</dbReference>
<evidence type="ECO:0008006" key="6">
    <source>
        <dbReference type="Google" id="ProtNLM"/>
    </source>
</evidence>
<dbReference type="SMART" id="SM00028">
    <property type="entry name" value="TPR"/>
    <property type="match status" value="2"/>
</dbReference>
<name>A0A6M5YIR6_9BACT</name>
<dbReference type="Proteomes" id="UP000503447">
    <property type="component" value="Chromosome"/>
</dbReference>
<dbReference type="SUPFAM" id="SSF48452">
    <property type="entry name" value="TPR-like"/>
    <property type="match status" value="1"/>
</dbReference>
<gene>
    <name evidence="4" type="ORF">FTUN_1419</name>
</gene>
<keyword evidence="1" id="KW-0677">Repeat</keyword>
<dbReference type="Gene3D" id="1.25.40.10">
    <property type="entry name" value="Tetratricopeptide repeat domain"/>
    <property type="match status" value="2"/>
</dbReference>
<organism evidence="4 5">
    <name type="scientific">Frigoriglobus tundricola</name>
    <dbReference type="NCBI Taxonomy" id="2774151"/>
    <lineage>
        <taxon>Bacteria</taxon>
        <taxon>Pseudomonadati</taxon>
        <taxon>Planctomycetota</taxon>
        <taxon>Planctomycetia</taxon>
        <taxon>Gemmatales</taxon>
        <taxon>Gemmataceae</taxon>
        <taxon>Frigoriglobus</taxon>
    </lineage>
</organism>
<dbReference type="InterPro" id="IPR050498">
    <property type="entry name" value="Ycf3"/>
</dbReference>
<protein>
    <recommendedName>
        <fullName evidence="6">Tetratricopeptide repeat protein</fullName>
    </recommendedName>
</protein>
<feature type="repeat" description="TPR" evidence="3">
    <location>
        <begin position="5"/>
        <end position="38"/>
    </location>
</feature>
<keyword evidence="2 3" id="KW-0802">TPR repeat</keyword>
<dbReference type="AlphaFoldDB" id="A0A6M5YIR6"/>
<dbReference type="RefSeq" id="WP_171470008.1">
    <property type="nucleotide sequence ID" value="NZ_CP053452.2"/>
</dbReference>
<evidence type="ECO:0000313" key="4">
    <source>
        <dbReference type="EMBL" id="QJW93905.1"/>
    </source>
</evidence>
<keyword evidence="5" id="KW-1185">Reference proteome</keyword>
<dbReference type="EMBL" id="CP053452">
    <property type="protein sequence ID" value="QJW93905.1"/>
    <property type="molecule type" value="Genomic_DNA"/>
</dbReference>
<sequence length="292" mass="31905">MKSDPRPAYQRGLMYATAKKPERAEAEFTKAIALDPNHADAYRFRALARYRLAVLKSWRKDGEKDRAAALAGAESDLAAALERGAPVLAVRLLRAHVRDARGDRAGAGADRAATKDAVLKTEADYLVRGWGRLDTDPNGALADFRKAAELNPRSLVALQNQAHVLADKLKDTEGALVVATKVADLYPEFAPARSGRAVILARLGRRGDAHEEIERARQLSEDAETTYVAASVYSITSVTHAADQTKALDLLRQAIRDGYGDLATMAHDADMNPLRAVQEYQNIMQAAKSLYR</sequence>
<dbReference type="PROSITE" id="PS50005">
    <property type="entry name" value="TPR"/>
    <property type="match status" value="1"/>
</dbReference>
<accession>A0A6M5YIR6</accession>
<dbReference type="PANTHER" id="PTHR44858:SF1">
    <property type="entry name" value="UDP-N-ACETYLGLUCOSAMINE--PEPTIDE N-ACETYLGLUCOSAMINYLTRANSFERASE SPINDLY-RELATED"/>
    <property type="match status" value="1"/>
</dbReference>
<reference evidence="5" key="1">
    <citation type="submission" date="2020-05" db="EMBL/GenBank/DDBJ databases">
        <title>Frigoriglobus tundricola gen. nov., sp. nov., a psychrotolerant cellulolytic planctomycete of the family Gemmataceae with two divergent copies of 16S rRNA gene.</title>
        <authorList>
            <person name="Kulichevskaya I.S."/>
            <person name="Ivanova A.A."/>
            <person name="Naumoff D.G."/>
            <person name="Beletsky A.V."/>
            <person name="Rijpstra W.I.C."/>
            <person name="Sinninghe Damste J.S."/>
            <person name="Mardanov A.V."/>
            <person name="Ravin N.V."/>
            <person name="Dedysh S.N."/>
        </authorList>
    </citation>
    <scope>NUCLEOTIDE SEQUENCE [LARGE SCALE GENOMIC DNA]</scope>
    <source>
        <strain evidence="5">PL17</strain>
    </source>
</reference>
<dbReference type="KEGG" id="ftj:FTUN_1419"/>
<evidence type="ECO:0000313" key="5">
    <source>
        <dbReference type="Proteomes" id="UP000503447"/>
    </source>
</evidence>
<evidence type="ECO:0000256" key="1">
    <source>
        <dbReference type="ARBA" id="ARBA00022737"/>
    </source>
</evidence>
<proteinExistence type="predicted"/>
<dbReference type="InterPro" id="IPR011990">
    <property type="entry name" value="TPR-like_helical_dom_sf"/>
</dbReference>
<evidence type="ECO:0000256" key="3">
    <source>
        <dbReference type="PROSITE-ProRule" id="PRU00339"/>
    </source>
</evidence>
<evidence type="ECO:0000256" key="2">
    <source>
        <dbReference type="ARBA" id="ARBA00022803"/>
    </source>
</evidence>
<dbReference type="PANTHER" id="PTHR44858">
    <property type="entry name" value="TETRATRICOPEPTIDE REPEAT PROTEIN 6"/>
    <property type="match status" value="1"/>
</dbReference>